<dbReference type="SUPFAM" id="SSF51419">
    <property type="entry name" value="PLP-binding barrel"/>
    <property type="match status" value="1"/>
</dbReference>
<dbReference type="PANTHER" id="PTHR28004:SF8">
    <property type="entry name" value="D-SERINE DEAMINASE"/>
    <property type="match status" value="1"/>
</dbReference>
<sequence length="405" mass="42974">MAGAPRLSEFGTPLLTIDNGVLERNLALMARWTAERQLDLAPHGKTTMAPALWARLFDHGAAALTLATPWQAQLARSFGVEKIMLANTLVSPGGIDWISAELDGDPAFEFRSWVDGLDAVRILRQALAARGAVRPLEVIVELGGAGGRTGARTVDEAIAIARAVSAAPELRLVGAGGYEGALAHDRSASGLAAVRGYLRDLAQLHARLDRDGLYGTDLAVVTAGGSAYFDLVADELGALVDVDGARGIATRVVLRSGAYPIHDDGFYRSISPLDGAASDEPEHLESAMRAWVTIVSTPEPGLALFDAGKRDLPFDEGLPTAQLIRGRSDRDSARALDGAKVTALNDQHGFLRFPPAAAGELTVGTVLRLGLSHPCTAFDKWRLIPLIDDHTVTDPAVLDLVPTYF</sequence>
<dbReference type="InterPro" id="IPR029066">
    <property type="entry name" value="PLP-binding_barrel"/>
</dbReference>
<dbReference type="eggNOG" id="COG3616">
    <property type="taxonomic scope" value="Bacteria"/>
</dbReference>
<keyword evidence="3" id="KW-1185">Reference proteome</keyword>
<dbReference type="Gene3D" id="3.20.20.10">
    <property type="entry name" value="Alanine racemase"/>
    <property type="match status" value="1"/>
</dbReference>
<reference evidence="3" key="1">
    <citation type="submission" date="2009-09" db="EMBL/GenBank/DDBJ databases">
        <title>The complete genome of Nakamurella multipartita DSM 44233.</title>
        <authorList>
            <consortium name="US DOE Joint Genome Institute (JGI-PGF)"/>
            <person name="Lucas S."/>
            <person name="Copeland A."/>
            <person name="Lapidus A."/>
            <person name="Glavina del Rio T."/>
            <person name="Dalin E."/>
            <person name="Tice H."/>
            <person name="Bruce D."/>
            <person name="Goodwin L."/>
            <person name="Pitluck S."/>
            <person name="Kyrpides N."/>
            <person name="Mavromatis K."/>
            <person name="Ivanova N."/>
            <person name="Ovchinnikova G."/>
            <person name="Sims D."/>
            <person name="Meincke L."/>
            <person name="Brettin T."/>
            <person name="Detter J.C."/>
            <person name="Han C."/>
            <person name="Larimer F."/>
            <person name="Land M."/>
            <person name="Hauser L."/>
            <person name="Markowitz V."/>
            <person name="Cheng J.-F."/>
            <person name="Hugenholtz P."/>
            <person name="Woyke T."/>
            <person name="Wu D."/>
            <person name="Klenk H.-P."/>
            <person name="Eisen J.A."/>
        </authorList>
    </citation>
    <scope>NUCLEOTIDE SEQUENCE [LARGE SCALE GENOMIC DNA]</scope>
    <source>
        <strain evidence="3">ATCC 700099 / DSM 44233 / CIP 104796 / JCM 9543 / NBRC 105858 / Y-104</strain>
    </source>
</reference>
<dbReference type="PANTHER" id="PTHR28004">
    <property type="entry name" value="ZGC:162816-RELATED"/>
    <property type="match status" value="1"/>
</dbReference>
<evidence type="ECO:0000313" key="2">
    <source>
        <dbReference type="EMBL" id="ACV78803.1"/>
    </source>
</evidence>
<accession>C8X6E8</accession>
<evidence type="ECO:0000259" key="1">
    <source>
        <dbReference type="SMART" id="SM01119"/>
    </source>
</evidence>
<dbReference type="InParanoid" id="C8X6E8"/>
<dbReference type="AlphaFoldDB" id="C8X6E8"/>
<dbReference type="Proteomes" id="UP000002218">
    <property type="component" value="Chromosome"/>
</dbReference>
<dbReference type="Gene3D" id="2.40.37.20">
    <property type="entry name" value="D-serine dehydratase-like domain"/>
    <property type="match status" value="1"/>
</dbReference>
<dbReference type="Pfam" id="PF14031">
    <property type="entry name" value="D-ser_dehydrat"/>
    <property type="match status" value="1"/>
</dbReference>
<protein>
    <recommendedName>
        <fullName evidence="1">D-serine dehydratase-like domain-containing protein</fullName>
    </recommendedName>
</protein>
<reference evidence="2 3" key="2">
    <citation type="journal article" date="2010" name="Stand. Genomic Sci.">
        <title>Complete genome sequence of Nakamurella multipartita type strain (Y-104).</title>
        <authorList>
            <person name="Tice H."/>
            <person name="Mayilraj S."/>
            <person name="Sims D."/>
            <person name="Lapidus A."/>
            <person name="Nolan M."/>
            <person name="Lucas S."/>
            <person name="Glavina Del Rio T."/>
            <person name="Copeland A."/>
            <person name="Cheng J.F."/>
            <person name="Meincke L."/>
            <person name="Bruce D."/>
            <person name="Goodwin L."/>
            <person name="Pitluck S."/>
            <person name="Ivanova N."/>
            <person name="Mavromatis K."/>
            <person name="Ovchinnikova G."/>
            <person name="Pati A."/>
            <person name="Chen A."/>
            <person name="Palaniappan K."/>
            <person name="Land M."/>
            <person name="Hauser L."/>
            <person name="Chang Y.J."/>
            <person name="Jeffries C.D."/>
            <person name="Detter J.C."/>
            <person name="Brettin T."/>
            <person name="Rohde M."/>
            <person name="Goker M."/>
            <person name="Bristow J."/>
            <person name="Eisen J.A."/>
            <person name="Markowitz V."/>
            <person name="Hugenholtz P."/>
            <person name="Kyrpides N.C."/>
            <person name="Klenk H.P."/>
            <person name="Chen F."/>
        </authorList>
    </citation>
    <scope>NUCLEOTIDE SEQUENCE [LARGE SCALE GENOMIC DNA]</scope>
    <source>
        <strain evidence="3">ATCC 700099 / DSM 44233 / CIP 104796 / JCM 9543 / NBRC 105858 / Y-104</strain>
    </source>
</reference>
<dbReference type="HOGENOM" id="CLU_031639_3_0_11"/>
<name>C8X6E8_NAKMY</name>
<dbReference type="InterPro" id="IPR042208">
    <property type="entry name" value="D-ser_dehydrat-like_sf"/>
</dbReference>
<gene>
    <name evidence="2" type="ordered locus">Namu_2432</name>
</gene>
<evidence type="ECO:0000313" key="3">
    <source>
        <dbReference type="Proteomes" id="UP000002218"/>
    </source>
</evidence>
<dbReference type="SMART" id="SM01119">
    <property type="entry name" value="D-ser_dehydrat"/>
    <property type="match status" value="1"/>
</dbReference>
<organism evidence="2 3">
    <name type="scientific">Nakamurella multipartita (strain ATCC 700099 / DSM 44233 / CIP 104796 / JCM 9543 / NBRC 105858 / Y-104)</name>
    <name type="common">Microsphaera multipartita</name>
    <dbReference type="NCBI Taxonomy" id="479431"/>
    <lineage>
        <taxon>Bacteria</taxon>
        <taxon>Bacillati</taxon>
        <taxon>Actinomycetota</taxon>
        <taxon>Actinomycetes</taxon>
        <taxon>Nakamurellales</taxon>
        <taxon>Nakamurellaceae</taxon>
        <taxon>Nakamurella</taxon>
    </lineage>
</organism>
<dbReference type="InterPro" id="IPR051466">
    <property type="entry name" value="D-amino_acid_metab_enzyme"/>
</dbReference>
<dbReference type="STRING" id="479431.Namu_2432"/>
<dbReference type="EMBL" id="CP001737">
    <property type="protein sequence ID" value="ACV78803.1"/>
    <property type="molecule type" value="Genomic_DNA"/>
</dbReference>
<feature type="domain" description="D-serine dehydratase-like" evidence="1">
    <location>
        <begin position="287"/>
        <end position="388"/>
    </location>
</feature>
<dbReference type="InterPro" id="IPR026956">
    <property type="entry name" value="D-ser_dehydrat-like_dom"/>
</dbReference>
<proteinExistence type="predicted"/>
<dbReference type="KEGG" id="nml:Namu_2432"/>